<evidence type="ECO:0000256" key="6">
    <source>
        <dbReference type="ARBA" id="ARBA00022840"/>
    </source>
</evidence>
<evidence type="ECO:0000256" key="7">
    <source>
        <dbReference type="ARBA" id="ARBA00023125"/>
    </source>
</evidence>
<dbReference type="GO" id="GO:0004386">
    <property type="term" value="F:helicase activity"/>
    <property type="evidence" value="ECO:0007669"/>
    <property type="project" value="UniProtKB-KW"/>
</dbReference>
<evidence type="ECO:0000256" key="2">
    <source>
        <dbReference type="ARBA" id="ARBA00022741"/>
    </source>
</evidence>
<name>A0A9N9TL90_PHYSR</name>
<dbReference type="EMBL" id="OU900106">
    <property type="protein sequence ID" value="CAG9856944.1"/>
    <property type="molecule type" value="Genomic_DNA"/>
</dbReference>
<evidence type="ECO:0000256" key="3">
    <source>
        <dbReference type="ARBA" id="ARBA00022763"/>
    </source>
</evidence>
<dbReference type="Gene3D" id="3.40.50.410">
    <property type="entry name" value="von Willebrand factor, type A domain"/>
    <property type="match status" value="1"/>
</dbReference>
<dbReference type="GO" id="GO:0005524">
    <property type="term" value="F:ATP binding"/>
    <property type="evidence" value="ECO:0007669"/>
    <property type="project" value="UniProtKB-KW"/>
</dbReference>
<keyword evidence="3" id="KW-0227">DNA damage</keyword>
<evidence type="ECO:0000313" key="12">
    <source>
        <dbReference type="EMBL" id="CAG9856944.1"/>
    </source>
</evidence>
<evidence type="ECO:0000256" key="9">
    <source>
        <dbReference type="ARBA" id="ARBA00023204"/>
    </source>
</evidence>
<protein>
    <recommendedName>
        <fullName evidence="11">Ku domain-containing protein</fullName>
    </recommendedName>
</protein>
<dbReference type="GO" id="GO:0043564">
    <property type="term" value="C:Ku70:Ku80 complex"/>
    <property type="evidence" value="ECO:0007669"/>
    <property type="project" value="TreeGrafter"/>
</dbReference>
<evidence type="ECO:0000313" key="13">
    <source>
        <dbReference type="Proteomes" id="UP001153712"/>
    </source>
</evidence>
<evidence type="ECO:0000256" key="4">
    <source>
        <dbReference type="ARBA" id="ARBA00022801"/>
    </source>
</evidence>
<dbReference type="Gene3D" id="2.40.290.10">
    <property type="match status" value="1"/>
</dbReference>
<dbReference type="InterPro" id="IPR016194">
    <property type="entry name" value="SPOC-like_C_dom_sf"/>
</dbReference>
<proteinExistence type="predicted"/>
<keyword evidence="4" id="KW-0378">Hydrolase</keyword>
<dbReference type="Pfam" id="PF02735">
    <property type="entry name" value="Ku"/>
    <property type="match status" value="1"/>
</dbReference>
<reference evidence="12" key="1">
    <citation type="submission" date="2022-01" db="EMBL/GenBank/DDBJ databases">
        <authorList>
            <person name="King R."/>
        </authorList>
    </citation>
    <scope>NUCLEOTIDE SEQUENCE</scope>
</reference>
<sequence>MSKIDEVWILFDVASTIKRQLLTGLLQFTTYQWLKNPMKYNYKLLLINTESTKNINNIPNICLIETSKRYDPKFIETSIEESQPTDSPTANFEALNIAIDYLKRCQDNKSILTRQIIYFTSLEHRNSNTNDLLIDKIIKRINKYQIYLYFIGPEVDLPYPITHPEMIYECMADLMIDESKENLMIASKIVKGTNYSVMCRVEIGTPHLLLSFKLSQGTKPWNEPLSFGENFQVPVKSFKIIRKDLNIKIVREKTTKKIRVLADNLDEIVAEEDLVKGRVLAGRFLQIDPAQFRPDTKKCLDVLGFVKKESIPPTLLAGEDVYRVLPYDDKEEWFQFFTYLIKELDKSEKYGIVKRVYAATNKPRYYALIPDIYNTPKCFIMIALPYRHEYVPFKCKIPEVPVKEAPENQKDEISDYLNSLTVDNENSNCKFTTLAPVMKLAEDQRRIVDEILKNCIGEEFFKFENFDLNFSEKNEFIENLNLMWDTN</sequence>
<dbReference type="InterPro" id="IPR036465">
    <property type="entry name" value="vWFA_dom_sf"/>
</dbReference>
<feature type="domain" description="Ku" evidence="11">
    <location>
        <begin position="266"/>
        <end position="402"/>
    </location>
</feature>
<dbReference type="GO" id="GO:0042162">
    <property type="term" value="F:telomeric DNA binding"/>
    <property type="evidence" value="ECO:0007669"/>
    <property type="project" value="TreeGrafter"/>
</dbReference>
<dbReference type="PANTHER" id="PTHR12604">
    <property type="entry name" value="KU AUTOANTIGEN DNA HELICASE"/>
    <property type="match status" value="1"/>
</dbReference>
<organism evidence="12 13">
    <name type="scientific">Phyllotreta striolata</name>
    <name type="common">Striped flea beetle</name>
    <name type="synonym">Crioceris striolata</name>
    <dbReference type="NCBI Taxonomy" id="444603"/>
    <lineage>
        <taxon>Eukaryota</taxon>
        <taxon>Metazoa</taxon>
        <taxon>Ecdysozoa</taxon>
        <taxon>Arthropoda</taxon>
        <taxon>Hexapoda</taxon>
        <taxon>Insecta</taxon>
        <taxon>Pterygota</taxon>
        <taxon>Neoptera</taxon>
        <taxon>Endopterygota</taxon>
        <taxon>Coleoptera</taxon>
        <taxon>Polyphaga</taxon>
        <taxon>Cucujiformia</taxon>
        <taxon>Chrysomeloidea</taxon>
        <taxon>Chrysomelidae</taxon>
        <taxon>Galerucinae</taxon>
        <taxon>Alticini</taxon>
        <taxon>Phyllotreta</taxon>
    </lineage>
</organism>
<keyword evidence="2" id="KW-0547">Nucleotide-binding</keyword>
<keyword evidence="9" id="KW-0234">DNA repair</keyword>
<keyword evidence="5" id="KW-0347">Helicase</keyword>
<dbReference type="SUPFAM" id="SSF100939">
    <property type="entry name" value="SPOC domain-like"/>
    <property type="match status" value="1"/>
</dbReference>
<evidence type="ECO:0000256" key="5">
    <source>
        <dbReference type="ARBA" id="ARBA00022806"/>
    </source>
</evidence>
<dbReference type="GO" id="GO:0000723">
    <property type="term" value="P:telomere maintenance"/>
    <property type="evidence" value="ECO:0007669"/>
    <property type="project" value="TreeGrafter"/>
</dbReference>
<dbReference type="Proteomes" id="UP001153712">
    <property type="component" value="Chromosome 13"/>
</dbReference>
<accession>A0A9N9TL90</accession>
<dbReference type="SMART" id="SM00559">
    <property type="entry name" value="Ku78"/>
    <property type="match status" value="1"/>
</dbReference>
<dbReference type="OrthoDB" id="30826at2759"/>
<evidence type="ECO:0000256" key="10">
    <source>
        <dbReference type="ARBA" id="ARBA00023242"/>
    </source>
</evidence>
<keyword evidence="6" id="KW-0067">ATP-binding</keyword>
<dbReference type="GO" id="GO:0006310">
    <property type="term" value="P:DNA recombination"/>
    <property type="evidence" value="ECO:0007669"/>
    <property type="project" value="UniProtKB-KW"/>
</dbReference>
<dbReference type="PANTHER" id="PTHR12604:SF4">
    <property type="entry name" value="X-RAY REPAIR CROSS-COMPLEMENTING PROTEIN 5"/>
    <property type="match status" value="1"/>
</dbReference>
<dbReference type="InterPro" id="IPR006164">
    <property type="entry name" value="DNA_bd_Ku70/Ku80"/>
</dbReference>
<evidence type="ECO:0000259" key="11">
    <source>
        <dbReference type="SMART" id="SM00559"/>
    </source>
</evidence>
<gene>
    <name evidence="12" type="ORF">PHYEVI_LOCUS3355</name>
</gene>
<dbReference type="GO" id="GO:0006303">
    <property type="term" value="P:double-strand break repair via nonhomologous end joining"/>
    <property type="evidence" value="ECO:0007669"/>
    <property type="project" value="InterPro"/>
</dbReference>
<evidence type="ECO:0000256" key="8">
    <source>
        <dbReference type="ARBA" id="ARBA00023172"/>
    </source>
</evidence>
<keyword evidence="7" id="KW-0238">DNA-binding</keyword>
<keyword evidence="13" id="KW-1185">Reference proteome</keyword>
<dbReference type="GO" id="GO:0003690">
    <property type="term" value="F:double-stranded DNA binding"/>
    <property type="evidence" value="ECO:0007669"/>
    <property type="project" value="TreeGrafter"/>
</dbReference>
<keyword evidence="8" id="KW-0233">DNA recombination</keyword>
<dbReference type="SUPFAM" id="SSF53300">
    <property type="entry name" value="vWA-like"/>
    <property type="match status" value="1"/>
</dbReference>
<evidence type="ECO:0000256" key="1">
    <source>
        <dbReference type="ARBA" id="ARBA00004123"/>
    </source>
</evidence>
<dbReference type="GO" id="GO:0016787">
    <property type="term" value="F:hydrolase activity"/>
    <property type="evidence" value="ECO:0007669"/>
    <property type="project" value="UniProtKB-KW"/>
</dbReference>
<keyword evidence="10" id="KW-0539">Nucleus</keyword>
<dbReference type="AlphaFoldDB" id="A0A9N9TL90"/>
<comment type="subcellular location">
    <subcellularLocation>
        <location evidence="1">Nucleus</location>
    </subcellularLocation>
</comment>